<protein>
    <recommendedName>
        <fullName evidence="3">ABC transporter ATP-binding protein</fullName>
    </recommendedName>
</protein>
<proteinExistence type="predicted"/>
<dbReference type="EMBL" id="BOCI01000466">
    <property type="protein sequence ID" value="GHW01985.1"/>
    <property type="molecule type" value="Genomic_DNA"/>
</dbReference>
<accession>A0ABQ3W605</accession>
<dbReference type="Proteomes" id="UP000616547">
    <property type="component" value="Unassembled WGS sequence"/>
</dbReference>
<reference evidence="2" key="1">
    <citation type="submission" date="2021-01" db="EMBL/GenBank/DDBJ databases">
        <title>Draft genome sequence of Nasalis larvatus strain YZ03.</title>
        <authorList>
            <person name="Suzuki-Hashido N."/>
            <person name="Tsuchida S."/>
            <person name="Hayakawa T."/>
        </authorList>
    </citation>
    <scope>NUCLEOTIDE SEQUENCE [LARGE SCALE GENOMIC DNA]</scope>
    <source>
        <strain evidence="2">YZ03</strain>
    </source>
</reference>
<keyword evidence="2" id="KW-1185">Reference proteome</keyword>
<evidence type="ECO:0000313" key="2">
    <source>
        <dbReference type="Proteomes" id="UP000616547"/>
    </source>
</evidence>
<evidence type="ECO:0000313" key="1">
    <source>
        <dbReference type="EMBL" id="GHW01985.1"/>
    </source>
</evidence>
<sequence length="61" mass="7309">MLAKMDLHWRKEADLYELELKNTLDSIAIVEKLRDYLQSFEVQHGTMDDVFLNITGRRLRE</sequence>
<evidence type="ECO:0008006" key="3">
    <source>
        <dbReference type="Google" id="ProtNLM"/>
    </source>
</evidence>
<comment type="caution">
    <text evidence="1">The sequence shown here is derived from an EMBL/GenBank/DDBJ whole genome shotgun (WGS) entry which is preliminary data.</text>
</comment>
<gene>
    <name evidence="1" type="ORF">lacNasYZ03_16720</name>
</gene>
<name>A0ABQ3W605_9LACO</name>
<organism evidence="1 2">
    <name type="scientific">Lactobacillus nasalidis</name>
    <dbReference type="NCBI Taxonomy" id="2797258"/>
    <lineage>
        <taxon>Bacteria</taxon>
        <taxon>Bacillati</taxon>
        <taxon>Bacillota</taxon>
        <taxon>Bacilli</taxon>
        <taxon>Lactobacillales</taxon>
        <taxon>Lactobacillaceae</taxon>
        <taxon>Lactobacillus</taxon>
    </lineage>
</organism>